<reference evidence="4" key="1">
    <citation type="journal article" date="2023" name="Commun. Biol.">
        <title>Genome analysis of Parmales, the sister group of diatoms, reveals the evolutionary specialization of diatoms from phago-mixotrophs to photoautotrophs.</title>
        <authorList>
            <person name="Ban H."/>
            <person name="Sato S."/>
            <person name="Yoshikawa S."/>
            <person name="Yamada K."/>
            <person name="Nakamura Y."/>
            <person name="Ichinomiya M."/>
            <person name="Sato N."/>
            <person name="Blanc-Mathieu R."/>
            <person name="Endo H."/>
            <person name="Kuwata A."/>
            <person name="Ogata H."/>
        </authorList>
    </citation>
    <scope>NUCLEOTIDE SEQUENCE [LARGE SCALE GENOMIC DNA]</scope>
</reference>
<keyword evidence="2" id="KW-1133">Transmembrane helix</keyword>
<sequence length="198" mass="22152">MEEEFNRIIQPPPPTKKTKEGETEGEKTSHAALGTELPDRFANQAADAEDQKREHLDCVIHTPHKTPKVHDALGSNLYEDALSRQQLSHSPSSPGCFALDVRTLLLTMMLLLSLAVVFNDVKEGRWKYAAPTVVILYLIAVIKWGGVRGRVRMLLFGGRLRRTEEDRDNDLEMKGVEGEEMRGGDDEGDGFDGEMDSF</sequence>
<keyword evidence="2" id="KW-0812">Transmembrane</keyword>
<dbReference type="Proteomes" id="UP001165065">
    <property type="component" value="Unassembled WGS sequence"/>
</dbReference>
<feature type="region of interest" description="Disordered" evidence="1">
    <location>
        <begin position="1"/>
        <end position="48"/>
    </location>
</feature>
<evidence type="ECO:0000256" key="1">
    <source>
        <dbReference type="SAM" id="MobiDB-lite"/>
    </source>
</evidence>
<feature type="transmembrane region" description="Helical" evidence="2">
    <location>
        <begin position="128"/>
        <end position="146"/>
    </location>
</feature>
<name>A0A9W7FY18_9STRA</name>
<proteinExistence type="predicted"/>
<keyword evidence="4" id="KW-1185">Reference proteome</keyword>
<feature type="compositionally biased region" description="Acidic residues" evidence="1">
    <location>
        <begin position="186"/>
        <end position="198"/>
    </location>
</feature>
<feature type="compositionally biased region" description="Basic and acidic residues" evidence="1">
    <location>
        <begin position="167"/>
        <end position="185"/>
    </location>
</feature>
<evidence type="ECO:0000313" key="4">
    <source>
        <dbReference type="Proteomes" id="UP001165065"/>
    </source>
</evidence>
<protein>
    <submittedName>
        <fullName evidence="3">Uncharacterized protein</fullName>
    </submittedName>
</protein>
<evidence type="ECO:0000313" key="3">
    <source>
        <dbReference type="EMBL" id="GMI26721.1"/>
    </source>
</evidence>
<feature type="compositionally biased region" description="Basic and acidic residues" evidence="1">
    <location>
        <begin position="17"/>
        <end position="29"/>
    </location>
</feature>
<comment type="caution">
    <text evidence="3">The sequence shown here is derived from an EMBL/GenBank/DDBJ whole genome shotgun (WGS) entry which is preliminary data.</text>
</comment>
<dbReference type="EMBL" id="BRYA01000634">
    <property type="protein sequence ID" value="GMI26721.1"/>
    <property type="molecule type" value="Genomic_DNA"/>
</dbReference>
<gene>
    <name evidence="3" type="ORF">TrCOL_g4224</name>
</gene>
<dbReference type="AlphaFoldDB" id="A0A9W7FY18"/>
<organism evidence="3 4">
    <name type="scientific">Triparma columacea</name>
    <dbReference type="NCBI Taxonomy" id="722753"/>
    <lineage>
        <taxon>Eukaryota</taxon>
        <taxon>Sar</taxon>
        <taxon>Stramenopiles</taxon>
        <taxon>Ochrophyta</taxon>
        <taxon>Bolidophyceae</taxon>
        <taxon>Parmales</taxon>
        <taxon>Triparmaceae</taxon>
        <taxon>Triparma</taxon>
    </lineage>
</organism>
<feature type="region of interest" description="Disordered" evidence="1">
    <location>
        <begin position="167"/>
        <end position="198"/>
    </location>
</feature>
<keyword evidence="2" id="KW-0472">Membrane</keyword>
<accession>A0A9W7FY18</accession>
<feature type="transmembrane region" description="Helical" evidence="2">
    <location>
        <begin position="97"/>
        <end position="116"/>
    </location>
</feature>
<evidence type="ECO:0000256" key="2">
    <source>
        <dbReference type="SAM" id="Phobius"/>
    </source>
</evidence>